<sequence>MEGLIPFVYRAIMQFNNGKEAGPLGSWFCESPSASYMRLPGDSGRFQKSDLRILESDHGFSNSSTSSNTHSSTTQIIVSTGAQTPLNCRLTSRRVVTQS</sequence>
<organism evidence="1 2">
    <name type="scientific">Populus alba</name>
    <name type="common">White poplar</name>
    <dbReference type="NCBI Taxonomy" id="43335"/>
    <lineage>
        <taxon>Eukaryota</taxon>
        <taxon>Viridiplantae</taxon>
        <taxon>Streptophyta</taxon>
        <taxon>Embryophyta</taxon>
        <taxon>Tracheophyta</taxon>
        <taxon>Spermatophyta</taxon>
        <taxon>Magnoliopsida</taxon>
        <taxon>eudicotyledons</taxon>
        <taxon>Gunneridae</taxon>
        <taxon>Pentapetalae</taxon>
        <taxon>rosids</taxon>
        <taxon>fabids</taxon>
        <taxon>Malpighiales</taxon>
        <taxon>Salicaceae</taxon>
        <taxon>Saliceae</taxon>
        <taxon>Populus</taxon>
    </lineage>
</organism>
<protein>
    <submittedName>
        <fullName evidence="1">Uncharacterized protein</fullName>
    </submittedName>
</protein>
<gene>
    <name evidence="1" type="ORF">D5086_029505</name>
</gene>
<comment type="caution">
    <text evidence="1">The sequence shown here is derived from an EMBL/GenBank/DDBJ whole genome shotgun (WGS) entry which is preliminary data.</text>
</comment>
<proteinExistence type="predicted"/>
<accession>A0ACC4ATT9</accession>
<name>A0ACC4ATT9_POPAL</name>
<dbReference type="EMBL" id="RCHU02000016">
    <property type="protein sequence ID" value="KAL3569615.1"/>
    <property type="molecule type" value="Genomic_DNA"/>
</dbReference>
<reference evidence="1 2" key="1">
    <citation type="journal article" date="2024" name="Plant Biotechnol. J.">
        <title>Genome and CRISPR/Cas9 system of a widespread forest tree (Populus alba) in the world.</title>
        <authorList>
            <person name="Liu Y.J."/>
            <person name="Jiang P.F."/>
            <person name="Han X.M."/>
            <person name="Li X.Y."/>
            <person name="Wang H.M."/>
            <person name="Wang Y.J."/>
            <person name="Wang X.X."/>
            <person name="Zeng Q.Y."/>
        </authorList>
    </citation>
    <scope>NUCLEOTIDE SEQUENCE [LARGE SCALE GENOMIC DNA]</scope>
    <source>
        <strain evidence="2">cv. PAL-ZL1</strain>
    </source>
</reference>
<evidence type="ECO:0000313" key="1">
    <source>
        <dbReference type="EMBL" id="KAL3569615.1"/>
    </source>
</evidence>
<dbReference type="Proteomes" id="UP000309997">
    <property type="component" value="Unassembled WGS sequence"/>
</dbReference>
<evidence type="ECO:0000313" key="2">
    <source>
        <dbReference type="Proteomes" id="UP000309997"/>
    </source>
</evidence>
<keyword evidence="2" id="KW-1185">Reference proteome</keyword>